<dbReference type="OrthoDB" id="9801785at2"/>
<dbReference type="PANTHER" id="PTHR48079:SF6">
    <property type="entry name" value="NAD(P)-BINDING DOMAIN-CONTAINING PROTEIN-RELATED"/>
    <property type="match status" value="1"/>
</dbReference>
<dbReference type="GO" id="GO:0004029">
    <property type="term" value="F:aldehyde dehydrogenase (NAD+) activity"/>
    <property type="evidence" value="ECO:0007669"/>
    <property type="project" value="TreeGrafter"/>
</dbReference>
<dbReference type="GO" id="GO:0005737">
    <property type="term" value="C:cytoplasm"/>
    <property type="evidence" value="ECO:0007669"/>
    <property type="project" value="TreeGrafter"/>
</dbReference>
<evidence type="ECO:0000313" key="4">
    <source>
        <dbReference type="Proteomes" id="UP000199233"/>
    </source>
</evidence>
<accession>A0A1H9KAS3</accession>
<dbReference type="InterPro" id="IPR001509">
    <property type="entry name" value="Epimerase_deHydtase"/>
</dbReference>
<dbReference type="PANTHER" id="PTHR48079">
    <property type="entry name" value="PROTEIN YEEZ"/>
    <property type="match status" value="1"/>
</dbReference>
<reference evidence="3 4" key="1">
    <citation type="submission" date="2016-10" db="EMBL/GenBank/DDBJ databases">
        <authorList>
            <person name="de Groot N.N."/>
        </authorList>
    </citation>
    <scope>NUCLEOTIDE SEQUENCE [LARGE SCALE GENOMIC DNA]</scope>
    <source>
        <strain evidence="3 4">DSM 25927</strain>
    </source>
</reference>
<dbReference type="Gene3D" id="3.40.50.720">
    <property type="entry name" value="NAD(P)-binding Rossmann-like Domain"/>
    <property type="match status" value="1"/>
</dbReference>
<dbReference type="EMBL" id="FOFS01000013">
    <property type="protein sequence ID" value="SEQ96244.1"/>
    <property type="molecule type" value="Genomic_DNA"/>
</dbReference>
<dbReference type="STRING" id="489703.SAMN04488038_11320"/>
<dbReference type="InterPro" id="IPR051783">
    <property type="entry name" value="NAD(P)-dependent_oxidoreduct"/>
</dbReference>
<dbReference type="AlphaFoldDB" id="A0A1H9KAS3"/>
<dbReference type="Proteomes" id="UP000199233">
    <property type="component" value="Unassembled WGS sequence"/>
</dbReference>
<feature type="region of interest" description="Disordered" evidence="1">
    <location>
        <begin position="1"/>
        <end position="27"/>
    </location>
</feature>
<feature type="domain" description="NAD-dependent epimerase/dehydratase" evidence="2">
    <location>
        <begin position="40"/>
        <end position="266"/>
    </location>
</feature>
<evidence type="ECO:0000256" key="1">
    <source>
        <dbReference type="SAM" id="MobiDB-lite"/>
    </source>
</evidence>
<sequence length="365" mass="40007">MKQALRGPDKNHHHRTAAQGAQTDQTVDNQTYPSLLSKPVLVAGASGFVGSHIARQLRAQGRQLRLLLRKSSKLDALRDLNAEIVYGDVLDPASLRTAMAGCGSVFYSVLDPRFWLTDATPLYRNNVEGLRNAIDAALECGVQRFIFTSTMGTLGFNPDGAVTEDIPFNWCDKASPYILTRLEAETQLLAACRERGLPGVALCIANTYGPQDFQPTPHGQMLADVAFGRATHVLDSSQPTVDVRDAAQAALLAEQYGRAGERYIIANEYVSQEQFCALACAAGGGKPPKRIPLRTAYVIAWVVERLFKLVDRKDSLLSTDSVFLSNAFGRMDHGKASRELHWQPRPLAETIRDAVAWYASQHPAT</sequence>
<dbReference type="SUPFAM" id="SSF51735">
    <property type="entry name" value="NAD(P)-binding Rossmann-fold domains"/>
    <property type="match status" value="1"/>
</dbReference>
<dbReference type="InterPro" id="IPR036291">
    <property type="entry name" value="NAD(P)-bd_dom_sf"/>
</dbReference>
<proteinExistence type="predicted"/>
<protein>
    <submittedName>
        <fullName evidence="3">Dihydroflavonol-4-reductase</fullName>
    </submittedName>
</protein>
<dbReference type="Pfam" id="PF01370">
    <property type="entry name" value="Epimerase"/>
    <property type="match status" value="1"/>
</dbReference>
<evidence type="ECO:0000259" key="2">
    <source>
        <dbReference type="Pfam" id="PF01370"/>
    </source>
</evidence>
<evidence type="ECO:0000313" key="3">
    <source>
        <dbReference type="EMBL" id="SEQ96244.1"/>
    </source>
</evidence>
<keyword evidence="4" id="KW-1185">Reference proteome</keyword>
<name>A0A1H9KAS3_9GAMM</name>
<organism evidence="3 4">
    <name type="scientific">Solimonas aquatica</name>
    <dbReference type="NCBI Taxonomy" id="489703"/>
    <lineage>
        <taxon>Bacteria</taxon>
        <taxon>Pseudomonadati</taxon>
        <taxon>Pseudomonadota</taxon>
        <taxon>Gammaproteobacteria</taxon>
        <taxon>Nevskiales</taxon>
        <taxon>Nevskiaceae</taxon>
        <taxon>Solimonas</taxon>
    </lineage>
</organism>
<gene>
    <name evidence="3" type="ORF">SAMN04488038_11320</name>
</gene>
<dbReference type="RefSeq" id="WP_093288421.1">
    <property type="nucleotide sequence ID" value="NZ_FOFS01000013.1"/>
</dbReference>